<evidence type="ECO:0000259" key="3">
    <source>
        <dbReference type="PROSITE" id="PS50110"/>
    </source>
</evidence>
<accession>A0A401U6I3</accession>
<dbReference type="InterPro" id="IPR050595">
    <property type="entry name" value="Bact_response_regulator"/>
</dbReference>
<keyword evidence="5" id="KW-1185">Reference proteome</keyword>
<evidence type="ECO:0000256" key="2">
    <source>
        <dbReference type="PROSITE-ProRule" id="PRU00169"/>
    </source>
</evidence>
<sequence length="177" mass="20128">MKGKSQELCSNKSDKHCLIPPTEKWPVLDQLASIKYNQYLMRILKVVTVDDSPIIAERLQTILAQIDHINFVGNANNITSALSLIDHAQPQVVILDINLEADLPDLNGINLLIMLRKKYLNMKIIMLTNITHLQYRNTCLANGADYFLDKSNEFEKITEIVGGFTKQAERNFISNEE</sequence>
<dbReference type="GO" id="GO:0000160">
    <property type="term" value="P:phosphorelay signal transduction system"/>
    <property type="evidence" value="ECO:0007669"/>
    <property type="project" value="InterPro"/>
</dbReference>
<dbReference type="CDD" id="cd17535">
    <property type="entry name" value="REC_NarL-like"/>
    <property type="match status" value="1"/>
</dbReference>
<dbReference type="EMBL" id="BHXQ01000001">
    <property type="protein sequence ID" value="GCC50479.1"/>
    <property type="molecule type" value="Genomic_DNA"/>
</dbReference>
<feature type="domain" description="Response regulatory" evidence="3">
    <location>
        <begin position="45"/>
        <end position="165"/>
    </location>
</feature>
<dbReference type="PROSITE" id="PS50110">
    <property type="entry name" value="RESPONSE_REGULATORY"/>
    <property type="match status" value="1"/>
</dbReference>
<feature type="modified residue" description="4-aspartylphosphate" evidence="2">
    <location>
        <position position="96"/>
    </location>
</feature>
<dbReference type="Proteomes" id="UP000288227">
    <property type="component" value="Unassembled WGS sequence"/>
</dbReference>
<evidence type="ECO:0000313" key="4">
    <source>
        <dbReference type="EMBL" id="GCC50479.1"/>
    </source>
</evidence>
<keyword evidence="1 2" id="KW-0597">Phosphoprotein</keyword>
<dbReference type="PANTHER" id="PTHR44591:SF3">
    <property type="entry name" value="RESPONSE REGULATORY DOMAIN-CONTAINING PROTEIN"/>
    <property type="match status" value="1"/>
</dbReference>
<proteinExistence type="predicted"/>
<name>A0A401U6I3_9BACT</name>
<evidence type="ECO:0000313" key="5">
    <source>
        <dbReference type="Proteomes" id="UP000288227"/>
    </source>
</evidence>
<dbReference type="InterPro" id="IPR001789">
    <property type="entry name" value="Sig_transdc_resp-reg_receiver"/>
</dbReference>
<dbReference type="PANTHER" id="PTHR44591">
    <property type="entry name" value="STRESS RESPONSE REGULATOR PROTEIN 1"/>
    <property type="match status" value="1"/>
</dbReference>
<dbReference type="Gene3D" id="3.40.50.2300">
    <property type="match status" value="1"/>
</dbReference>
<dbReference type="SMART" id="SM00448">
    <property type="entry name" value="REC"/>
    <property type="match status" value="1"/>
</dbReference>
<dbReference type="InterPro" id="IPR011006">
    <property type="entry name" value="CheY-like_superfamily"/>
</dbReference>
<organism evidence="4 5">
    <name type="scientific">Chryseotalea sanaruensis</name>
    <dbReference type="NCBI Taxonomy" id="2482724"/>
    <lineage>
        <taxon>Bacteria</taxon>
        <taxon>Pseudomonadati</taxon>
        <taxon>Bacteroidota</taxon>
        <taxon>Cytophagia</taxon>
        <taxon>Cytophagales</taxon>
        <taxon>Chryseotaleaceae</taxon>
        <taxon>Chryseotalea</taxon>
    </lineage>
</organism>
<dbReference type="SUPFAM" id="SSF52172">
    <property type="entry name" value="CheY-like"/>
    <property type="match status" value="1"/>
</dbReference>
<dbReference type="Pfam" id="PF00072">
    <property type="entry name" value="Response_reg"/>
    <property type="match status" value="1"/>
</dbReference>
<dbReference type="InterPro" id="IPR058245">
    <property type="entry name" value="NreC/VraR/RcsB-like_REC"/>
</dbReference>
<dbReference type="AlphaFoldDB" id="A0A401U6I3"/>
<protein>
    <recommendedName>
        <fullName evidence="3">Response regulatory domain-containing protein</fullName>
    </recommendedName>
</protein>
<comment type="caution">
    <text evidence="4">The sequence shown here is derived from an EMBL/GenBank/DDBJ whole genome shotgun (WGS) entry which is preliminary data.</text>
</comment>
<evidence type="ECO:0000256" key="1">
    <source>
        <dbReference type="ARBA" id="ARBA00022553"/>
    </source>
</evidence>
<gene>
    <name evidence="4" type="ORF">SanaruYs_06940</name>
</gene>
<reference evidence="4 5" key="1">
    <citation type="submission" date="2018-11" db="EMBL/GenBank/DDBJ databases">
        <title>Chryseotalea sanarue gen. nov., sp., nov., a member of the family Cytophagaceae, isolated from a brackish lake in Hamamatsu Japan.</title>
        <authorList>
            <person name="Maejima Y."/>
            <person name="Iino T."/>
            <person name="Muraguchi Y."/>
            <person name="Fukuda K."/>
            <person name="Ohkuma M."/>
            <person name="Moriuchi R."/>
            <person name="Dohra H."/>
            <person name="Kimbara K."/>
            <person name="Shintani M."/>
        </authorList>
    </citation>
    <scope>NUCLEOTIDE SEQUENCE [LARGE SCALE GENOMIC DNA]</scope>
    <source>
        <strain evidence="4 5">Ys</strain>
    </source>
</reference>